<dbReference type="InterPro" id="IPR045266">
    <property type="entry name" value="DOH_DOMON"/>
</dbReference>
<dbReference type="InterPro" id="IPR002919">
    <property type="entry name" value="TIL_dom"/>
</dbReference>
<accession>A0A0N4UDQ3</accession>
<evidence type="ECO:0000313" key="3">
    <source>
        <dbReference type="EMBL" id="VDN50607.1"/>
    </source>
</evidence>
<dbReference type="Pfam" id="PF01826">
    <property type="entry name" value="TIL"/>
    <property type="match status" value="3"/>
</dbReference>
<dbReference type="CDD" id="cd19941">
    <property type="entry name" value="TIL"/>
    <property type="match status" value="3"/>
</dbReference>
<dbReference type="CDD" id="cd09631">
    <property type="entry name" value="DOMON_DOH"/>
    <property type="match status" value="3"/>
</dbReference>
<reference evidence="3 5" key="2">
    <citation type="submission" date="2018-11" db="EMBL/GenBank/DDBJ databases">
        <authorList>
            <consortium name="Pathogen Informatics"/>
        </authorList>
    </citation>
    <scope>NUCLEOTIDE SEQUENCE [LARGE SCALE GENOMIC DNA]</scope>
</reference>
<name>A0A0N4UDQ3_DRAME</name>
<feature type="domain" description="DOMON" evidence="2">
    <location>
        <begin position="392"/>
        <end position="513"/>
    </location>
</feature>
<evidence type="ECO:0000313" key="6">
    <source>
        <dbReference type="WBParaSite" id="DME_0000547401-mRNA-1"/>
    </source>
</evidence>
<feature type="domain" description="DOMON" evidence="2">
    <location>
        <begin position="569"/>
        <end position="688"/>
    </location>
</feature>
<protein>
    <submittedName>
        <fullName evidence="6">DOMON domain-containing protein</fullName>
    </submittedName>
</protein>
<gene>
    <name evidence="3" type="ORF">DME_LOCUS580</name>
</gene>
<proteinExistence type="predicted"/>
<keyword evidence="5" id="KW-1185">Reference proteome</keyword>
<feature type="domain" description="DOMON" evidence="2">
    <location>
        <begin position="995"/>
        <end position="1050"/>
    </location>
</feature>
<evidence type="ECO:0000256" key="1">
    <source>
        <dbReference type="ARBA" id="ARBA00022900"/>
    </source>
</evidence>
<dbReference type="InterPro" id="IPR000742">
    <property type="entry name" value="EGF"/>
</dbReference>
<dbReference type="AlphaFoldDB" id="A0A0N4UDQ3"/>
<dbReference type="EMBL" id="UYYG01000005">
    <property type="protein sequence ID" value="VDN50607.1"/>
    <property type="molecule type" value="Genomic_DNA"/>
</dbReference>
<dbReference type="InterPro" id="IPR005018">
    <property type="entry name" value="DOMON_domain"/>
</dbReference>
<keyword evidence="1" id="KW-0646">Protease inhibitor</keyword>
<keyword evidence="1" id="KW-0722">Serine protease inhibitor</keyword>
<dbReference type="PANTHER" id="PTHR46901">
    <property type="entry name" value="GH04942P"/>
    <property type="match status" value="1"/>
</dbReference>
<dbReference type="Gene3D" id="2.60.40.1210">
    <property type="entry name" value="Cellobiose dehydrogenase, cytochrome domain"/>
    <property type="match status" value="1"/>
</dbReference>
<dbReference type="SUPFAM" id="SSF57567">
    <property type="entry name" value="Serine protease inhibitors"/>
    <property type="match status" value="2"/>
</dbReference>
<reference evidence="6" key="1">
    <citation type="submission" date="2017-02" db="UniProtKB">
        <authorList>
            <consortium name="WormBaseParasite"/>
        </authorList>
    </citation>
    <scope>IDENTIFICATION</scope>
</reference>
<dbReference type="Proteomes" id="UP000274756">
    <property type="component" value="Unassembled WGS sequence"/>
</dbReference>
<dbReference type="PANTHER" id="PTHR46901:SF2">
    <property type="entry name" value="GH04942P"/>
    <property type="match status" value="1"/>
</dbReference>
<dbReference type="SMART" id="SM00664">
    <property type="entry name" value="DoH"/>
    <property type="match status" value="3"/>
</dbReference>
<dbReference type="OrthoDB" id="188511at2759"/>
<feature type="domain" description="DOMON" evidence="2">
    <location>
        <begin position="783"/>
        <end position="919"/>
    </location>
</feature>
<organism evidence="4 6">
    <name type="scientific">Dracunculus medinensis</name>
    <name type="common">Guinea worm</name>
    <dbReference type="NCBI Taxonomy" id="318479"/>
    <lineage>
        <taxon>Eukaryota</taxon>
        <taxon>Metazoa</taxon>
        <taxon>Ecdysozoa</taxon>
        <taxon>Nematoda</taxon>
        <taxon>Chromadorea</taxon>
        <taxon>Rhabditida</taxon>
        <taxon>Spirurina</taxon>
        <taxon>Dracunculoidea</taxon>
        <taxon>Dracunculidae</taxon>
        <taxon>Dracunculus</taxon>
    </lineage>
</organism>
<dbReference type="PROSITE" id="PS50836">
    <property type="entry name" value="DOMON"/>
    <property type="match status" value="4"/>
</dbReference>
<dbReference type="Pfam" id="PF03351">
    <property type="entry name" value="DOMON"/>
    <property type="match status" value="3"/>
</dbReference>
<evidence type="ECO:0000313" key="5">
    <source>
        <dbReference type="Proteomes" id="UP000274756"/>
    </source>
</evidence>
<dbReference type="SUPFAM" id="SSF49344">
    <property type="entry name" value="CBD9-like"/>
    <property type="match status" value="1"/>
</dbReference>
<dbReference type="Proteomes" id="UP000038040">
    <property type="component" value="Unplaced"/>
</dbReference>
<dbReference type="GO" id="GO:0004867">
    <property type="term" value="F:serine-type endopeptidase inhibitor activity"/>
    <property type="evidence" value="ECO:0007669"/>
    <property type="project" value="UniProtKB-KW"/>
</dbReference>
<dbReference type="WBParaSite" id="DME_0000547401-mRNA-1">
    <property type="protein sequence ID" value="DME_0000547401-mRNA-1"/>
    <property type="gene ID" value="DME_0000547401"/>
</dbReference>
<evidence type="ECO:0000259" key="2">
    <source>
        <dbReference type="PROSITE" id="PS50836"/>
    </source>
</evidence>
<dbReference type="SMART" id="SM00181">
    <property type="entry name" value="EGF"/>
    <property type="match status" value="3"/>
</dbReference>
<evidence type="ECO:0000313" key="4">
    <source>
        <dbReference type="Proteomes" id="UP000038040"/>
    </source>
</evidence>
<dbReference type="STRING" id="318479.A0A0N4UDQ3"/>
<sequence length="1050" mass="116942">MVLKFKSHSWLGIGWKPQGATCSPFHQPEESNQIDNALRFSSTAIENPIEQQCVSNEIFSVCPEFNRQCEASCDWTKFPETIPNCPHSCGAPKCICKEGFVRLSTDNDTCVPFHFCSDEAQTECFVNSTWAKCGIACEPTCENMYDTSPCPAFCDQPACTCADNYVRHNGTCIFWGDCPNLEEHWMTGEPTSITTFNRVSTAQQEATVKADVITNPAIAVEELTCGINETINECGRACEPDCISVFIRDKCELCASASCTCLEGYARNEDKCIYWGDCPFEASGLQTATPIKILSVTRSAVSLEEALIAPMVPTAATLFDEPLITNISNSTERTIVHILATKSVTAINQVFSSNAVPVFPTVQASKSIDHKTGVVGDVCYGDWRWPTGCRDCDYRISWNYIDDTDEIEFSVETRAPSNWWTGVGFSPTGTMVEADMIIIKSRNGELTLHDMYSTQNGVLREDSEQNIYTPTVVGTHVNGMLRGQFMRKRDTGDKKADHRFSDTNCYKFLFPVSGGRLDANGQLMKHISPPQVSERKVCIKSCTQPQTLQPTSSCETEFRYPTGCEGSACDYVAKWEYSMARKDVHFEISSKELGRWTGIGFSRDGSMANSDIYTGWVYEGKAYVTDRFAYGRQLPAIDPADRQDIYEISGKAEDDIQTISFRRKVLPADTLTDFPLNKCYYFLFPIGGGRVLARKSPDFQNPKTPIGYHDLYQPRVSRTKICICDQNGVSIASEDASPAIRSRRQVQDPFELQIDPFVEAQGDANISDLQATTREATDSSNSIDNSLMYQSQFVTDNEFEVNVNSVMESSPKPSMNEINFVPKDVNKAPGNAMDCTDMVIGSVVNGLTRIKDYYTMSNSIPRLDSFYDGQDSLTSAAAYEDEEYTTIVFRKYLICNNSPDEISDQPISNGTLTFIWAKGSHKSNYISRIDESLKDNNSSDKLFFQSDVINYHGINNRGVFTINLFDNGLKSENSHDFDCSGSFSYPSGCEIVDECSYTVHWIANGGRISFNLKVLMNASRWTGIGFSLDGTIIKSNFVIISVLEIARDDA</sequence>
<dbReference type="Gene3D" id="2.10.25.10">
    <property type="entry name" value="Laminin"/>
    <property type="match status" value="3"/>
</dbReference>
<dbReference type="InterPro" id="IPR036084">
    <property type="entry name" value="Ser_inhib-like_sf"/>
</dbReference>